<keyword evidence="9" id="KW-0539">Nucleus</keyword>
<evidence type="ECO:0000256" key="10">
    <source>
        <dbReference type="ARBA" id="ARBA00038474"/>
    </source>
</evidence>
<evidence type="ECO:0000313" key="14">
    <source>
        <dbReference type="Proteomes" id="UP000094389"/>
    </source>
</evidence>
<feature type="non-terminal residue" evidence="13">
    <location>
        <position position="1"/>
    </location>
</feature>
<comment type="similarity">
    <text evidence="10">Belongs to the sal C2H2-type zinc-finger protein family.</text>
</comment>
<dbReference type="AlphaFoldDB" id="A0A1E4S462"/>
<dbReference type="GO" id="GO:0000978">
    <property type="term" value="F:RNA polymerase II cis-regulatory region sequence-specific DNA binding"/>
    <property type="evidence" value="ECO:0007669"/>
    <property type="project" value="TreeGrafter"/>
</dbReference>
<keyword evidence="3" id="KW-0677">Repeat</keyword>
<evidence type="ECO:0000256" key="9">
    <source>
        <dbReference type="ARBA" id="ARBA00023242"/>
    </source>
</evidence>
<dbReference type="OMA" id="SIHINTH"/>
<feature type="domain" description="C2H2-type" evidence="12">
    <location>
        <begin position="2"/>
        <end position="29"/>
    </location>
</feature>
<comment type="subcellular location">
    <subcellularLocation>
        <location evidence="1">Nucleus</location>
    </subcellularLocation>
</comment>
<evidence type="ECO:0000313" key="13">
    <source>
        <dbReference type="EMBL" id="ODV74182.1"/>
    </source>
</evidence>
<proteinExistence type="inferred from homology"/>
<dbReference type="FunFam" id="3.30.160.60:FF:000045">
    <property type="entry name" value="ZFP69 zinc finger protein B"/>
    <property type="match status" value="1"/>
</dbReference>
<evidence type="ECO:0000259" key="12">
    <source>
        <dbReference type="PROSITE" id="PS50157"/>
    </source>
</evidence>
<dbReference type="PROSITE" id="PS00028">
    <property type="entry name" value="ZINC_FINGER_C2H2_1"/>
    <property type="match status" value="2"/>
</dbReference>
<evidence type="ECO:0000256" key="7">
    <source>
        <dbReference type="ARBA" id="ARBA00023125"/>
    </source>
</evidence>
<dbReference type="EMBL" id="KV453928">
    <property type="protein sequence ID" value="ODV74182.1"/>
    <property type="molecule type" value="Genomic_DNA"/>
</dbReference>
<evidence type="ECO:0000256" key="3">
    <source>
        <dbReference type="ARBA" id="ARBA00022737"/>
    </source>
</evidence>
<dbReference type="GO" id="GO:0005634">
    <property type="term" value="C:nucleus"/>
    <property type="evidence" value="ECO:0007669"/>
    <property type="project" value="UniProtKB-SubCell"/>
</dbReference>
<sequence>RNRCNICQKQFKRPSSLQTHLYSHTGEKPFACDWKGCGRLFSVRSNMIRHRKLHER</sequence>
<dbReference type="STRING" id="983966.A0A1E4S462"/>
<keyword evidence="8" id="KW-0804">Transcription</keyword>
<dbReference type="SUPFAM" id="SSF57667">
    <property type="entry name" value="beta-beta-alpha zinc fingers"/>
    <property type="match status" value="1"/>
</dbReference>
<evidence type="ECO:0000256" key="2">
    <source>
        <dbReference type="ARBA" id="ARBA00022723"/>
    </source>
</evidence>
<accession>A0A1E4S462</accession>
<dbReference type="RefSeq" id="XP_020071221.1">
    <property type="nucleotide sequence ID" value="XM_020212097.1"/>
</dbReference>
<dbReference type="GeneID" id="30986493"/>
<organism evidence="13 14">
    <name type="scientific">Cyberlindnera jadinii (strain ATCC 18201 / CBS 1600 / BCRC 20928 / JCM 3617 / NBRC 0987 / NRRL Y-1542)</name>
    <name type="common">Torula yeast</name>
    <name type="synonym">Candida utilis</name>
    <dbReference type="NCBI Taxonomy" id="983966"/>
    <lineage>
        <taxon>Eukaryota</taxon>
        <taxon>Fungi</taxon>
        <taxon>Dikarya</taxon>
        <taxon>Ascomycota</taxon>
        <taxon>Saccharomycotina</taxon>
        <taxon>Saccharomycetes</taxon>
        <taxon>Phaffomycetales</taxon>
        <taxon>Phaffomycetaceae</taxon>
        <taxon>Cyberlindnera</taxon>
    </lineage>
</organism>
<feature type="domain" description="C2H2-type" evidence="12">
    <location>
        <begin position="30"/>
        <end position="56"/>
    </location>
</feature>
<dbReference type="PROSITE" id="PS50157">
    <property type="entry name" value="ZINC_FINGER_C2H2_2"/>
    <property type="match status" value="2"/>
</dbReference>
<evidence type="ECO:0000256" key="11">
    <source>
        <dbReference type="PROSITE-ProRule" id="PRU00042"/>
    </source>
</evidence>
<keyword evidence="6" id="KW-0805">Transcription regulation</keyword>
<evidence type="ECO:0000256" key="6">
    <source>
        <dbReference type="ARBA" id="ARBA00023015"/>
    </source>
</evidence>
<dbReference type="PANTHER" id="PTHR23233:SF84">
    <property type="entry name" value="FI23031P1"/>
    <property type="match status" value="1"/>
</dbReference>
<dbReference type="SMART" id="SM00355">
    <property type="entry name" value="ZnF_C2H2"/>
    <property type="match status" value="2"/>
</dbReference>
<keyword evidence="7" id="KW-0238">DNA-binding</keyword>
<dbReference type="Pfam" id="PF00096">
    <property type="entry name" value="zf-C2H2"/>
    <property type="match status" value="1"/>
</dbReference>
<reference evidence="13 14" key="1">
    <citation type="journal article" date="2016" name="Proc. Natl. Acad. Sci. U.S.A.">
        <title>Comparative genomics of biotechnologically important yeasts.</title>
        <authorList>
            <person name="Riley R."/>
            <person name="Haridas S."/>
            <person name="Wolfe K.H."/>
            <person name="Lopes M.R."/>
            <person name="Hittinger C.T."/>
            <person name="Goeker M."/>
            <person name="Salamov A.A."/>
            <person name="Wisecaver J.H."/>
            <person name="Long T.M."/>
            <person name="Calvey C.H."/>
            <person name="Aerts A.L."/>
            <person name="Barry K.W."/>
            <person name="Choi C."/>
            <person name="Clum A."/>
            <person name="Coughlan A.Y."/>
            <person name="Deshpande S."/>
            <person name="Douglass A.P."/>
            <person name="Hanson S.J."/>
            <person name="Klenk H.-P."/>
            <person name="LaButti K.M."/>
            <person name="Lapidus A."/>
            <person name="Lindquist E.A."/>
            <person name="Lipzen A.M."/>
            <person name="Meier-Kolthoff J.P."/>
            <person name="Ohm R.A."/>
            <person name="Otillar R.P."/>
            <person name="Pangilinan J.L."/>
            <person name="Peng Y."/>
            <person name="Rokas A."/>
            <person name="Rosa C.A."/>
            <person name="Scheuner C."/>
            <person name="Sibirny A.A."/>
            <person name="Slot J.C."/>
            <person name="Stielow J.B."/>
            <person name="Sun H."/>
            <person name="Kurtzman C.P."/>
            <person name="Blackwell M."/>
            <person name="Grigoriev I.V."/>
            <person name="Jeffries T.W."/>
        </authorList>
    </citation>
    <scope>NUCLEOTIDE SEQUENCE [LARGE SCALE GENOMIC DNA]</scope>
    <source>
        <strain evidence="14">ATCC 18201 / CBS 1600 / BCRC 20928 / JCM 3617 / NBRC 0987 / NRRL Y-1542</strain>
    </source>
</reference>
<dbReference type="OrthoDB" id="6077919at2759"/>
<evidence type="ECO:0000256" key="4">
    <source>
        <dbReference type="ARBA" id="ARBA00022771"/>
    </source>
</evidence>
<evidence type="ECO:0000256" key="8">
    <source>
        <dbReference type="ARBA" id="ARBA00023163"/>
    </source>
</evidence>
<name>A0A1E4S462_CYBJN</name>
<keyword evidence="4 11" id="KW-0863">Zinc-finger</keyword>
<dbReference type="InterPro" id="IPR051565">
    <property type="entry name" value="Sal_C2H2-zinc-finger"/>
</dbReference>
<feature type="non-terminal residue" evidence="13">
    <location>
        <position position="56"/>
    </location>
</feature>
<evidence type="ECO:0000256" key="5">
    <source>
        <dbReference type="ARBA" id="ARBA00022833"/>
    </source>
</evidence>
<dbReference type="GO" id="GO:0000981">
    <property type="term" value="F:DNA-binding transcription factor activity, RNA polymerase II-specific"/>
    <property type="evidence" value="ECO:0007669"/>
    <property type="project" value="TreeGrafter"/>
</dbReference>
<dbReference type="GO" id="GO:0008270">
    <property type="term" value="F:zinc ion binding"/>
    <property type="evidence" value="ECO:0007669"/>
    <property type="project" value="UniProtKB-KW"/>
</dbReference>
<dbReference type="InterPro" id="IPR036236">
    <property type="entry name" value="Znf_C2H2_sf"/>
</dbReference>
<dbReference type="Proteomes" id="UP000094389">
    <property type="component" value="Unassembled WGS sequence"/>
</dbReference>
<gene>
    <name evidence="13" type="ORF">CYBJADRAFT_111405</name>
</gene>
<keyword evidence="2" id="KW-0479">Metal-binding</keyword>
<dbReference type="PANTHER" id="PTHR23233">
    <property type="entry name" value="SAL-LIKE PROTEIN"/>
    <property type="match status" value="1"/>
</dbReference>
<dbReference type="FunFam" id="3.30.160.60:FF:001102">
    <property type="entry name" value="Transcription factor IIIA"/>
    <property type="match status" value="1"/>
</dbReference>
<evidence type="ECO:0000256" key="1">
    <source>
        <dbReference type="ARBA" id="ARBA00004123"/>
    </source>
</evidence>
<protein>
    <recommendedName>
        <fullName evidence="12">C2H2-type domain-containing protein</fullName>
    </recommendedName>
</protein>
<keyword evidence="5" id="KW-0862">Zinc</keyword>
<dbReference type="Pfam" id="PF12874">
    <property type="entry name" value="zf-met"/>
    <property type="match status" value="1"/>
</dbReference>
<dbReference type="InterPro" id="IPR013087">
    <property type="entry name" value="Znf_C2H2_type"/>
</dbReference>
<dbReference type="Gene3D" id="3.30.160.60">
    <property type="entry name" value="Classic Zinc Finger"/>
    <property type="match status" value="2"/>
</dbReference>
<keyword evidence="14" id="KW-1185">Reference proteome</keyword>